<dbReference type="AlphaFoldDB" id="A0A6L8W5D7"/>
<protein>
    <submittedName>
        <fullName evidence="2">NADH:ubiquinone oxidoreductase subunit NDUFA12</fullName>
    </submittedName>
</protein>
<dbReference type="PANTHER" id="PTHR12910">
    <property type="entry name" value="NADH-UBIQUINONE OXIDOREDUCTASE SUBUNIT B17.2"/>
    <property type="match status" value="1"/>
</dbReference>
<keyword evidence="3" id="KW-1185">Reference proteome</keyword>
<keyword evidence="2" id="KW-0830">Ubiquinone</keyword>
<evidence type="ECO:0000313" key="3">
    <source>
        <dbReference type="Proteomes" id="UP000476030"/>
    </source>
</evidence>
<dbReference type="GO" id="GO:0045271">
    <property type="term" value="C:respiratory chain complex I"/>
    <property type="evidence" value="ECO:0007669"/>
    <property type="project" value="InterPro"/>
</dbReference>
<dbReference type="GO" id="GO:0006979">
    <property type="term" value="P:response to oxidative stress"/>
    <property type="evidence" value="ECO:0007669"/>
    <property type="project" value="TreeGrafter"/>
</dbReference>
<reference evidence="2 3" key="1">
    <citation type="submission" date="2019-12" db="EMBL/GenBank/DDBJ databases">
        <title>Snethiella sp. nov. sp. isolated from sea sand.</title>
        <authorList>
            <person name="Kim J."/>
            <person name="Jeong S.E."/>
            <person name="Jung H.S."/>
            <person name="Jeon C.O."/>
        </authorList>
    </citation>
    <scope>NUCLEOTIDE SEQUENCE [LARGE SCALE GENOMIC DNA]</scope>
    <source>
        <strain evidence="2 3">DP05</strain>
    </source>
</reference>
<dbReference type="RefSeq" id="WP_161314938.1">
    <property type="nucleotide sequence ID" value="NZ_WTUW01000002.1"/>
</dbReference>
<dbReference type="Pfam" id="PF05071">
    <property type="entry name" value="NDUFA12"/>
    <property type="match status" value="1"/>
</dbReference>
<organism evidence="2 3">
    <name type="scientific">Sneathiella litorea</name>
    <dbReference type="NCBI Taxonomy" id="2606216"/>
    <lineage>
        <taxon>Bacteria</taxon>
        <taxon>Pseudomonadati</taxon>
        <taxon>Pseudomonadota</taxon>
        <taxon>Alphaproteobacteria</taxon>
        <taxon>Sneathiellales</taxon>
        <taxon>Sneathiellaceae</taxon>
        <taxon>Sneathiella</taxon>
    </lineage>
</organism>
<proteinExistence type="predicted"/>
<name>A0A6L8W5D7_9PROT</name>
<dbReference type="NCBIfam" id="NF006040">
    <property type="entry name" value="PRK08183.1"/>
    <property type="match status" value="1"/>
</dbReference>
<feature type="region of interest" description="Disordered" evidence="1">
    <location>
        <begin position="90"/>
        <end position="120"/>
    </location>
</feature>
<feature type="compositionally biased region" description="Basic and acidic residues" evidence="1">
    <location>
        <begin position="111"/>
        <end position="120"/>
    </location>
</feature>
<evidence type="ECO:0000313" key="2">
    <source>
        <dbReference type="EMBL" id="MZR30346.1"/>
    </source>
</evidence>
<dbReference type="Proteomes" id="UP000476030">
    <property type="component" value="Unassembled WGS sequence"/>
</dbReference>
<evidence type="ECO:0000256" key="1">
    <source>
        <dbReference type="SAM" id="MobiDB-lite"/>
    </source>
</evidence>
<accession>A0A6L8W5D7</accession>
<dbReference type="EMBL" id="WTUW01000002">
    <property type="protein sequence ID" value="MZR30346.1"/>
    <property type="molecule type" value="Genomic_DNA"/>
</dbReference>
<dbReference type="InterPro" id="IPR007763">
    <property type="entry name" value="NDUFA12"/>
</dbReference>
<sequence length="120" mass="14028">MATIGTRLFTWWRGERVGEDQFGNRYYREKGKPTGPTGRERRWVVYKGRPEASKVPPAWHIWLHYTTDKLPDQQELPQAEWQEEHRPNLTGTEFAYHPDGSIVSGGKRQKGTGDYEAWKP</sequence>
<comment type="caution">
    <text evidence="2">The sequence shown here is derived from an EMBL/GenBank/DDBJ whole genome shotgun (WGS) entry which is preliminary data.</text>
</comment>
<dbReference type="PANTHER" id="PTHR12910:SF2">
    <property type="entry name" value="NADH DEHYDROGENASE [UBIQUINONE] 1 ALPHA SUBCOMPLEX SUBUNIT 12"/>
    <property type="match status" value="1"/>
</dbReference>
<gene>
    <name evidence="2" type="ORF">GQE98_06815</name>
</gene>